<evidence type="ECO:0000259" key="1">
    <source>
        <dbReference type="Pfam" id="PF00561"/>
    </source>
</evidence>
<dbReference type="InterPro" id="IPR000073">
    <property type="entry name" value="AB_hydrolase_1"/>
</dbReference>
<dbReference type="Proteomes" id="UP001337305">
    <property type="component" value="Unassembled WGS sequence"/>
</dbReference>
<name>A0ABU7XYX3_9FLAO</name>
<reference evidence="2 3" key="1">
    <citation type="submission" date="2022-09" db="EMBL/GenBank/DDBJ databases">
        <title>Genome sequencing of Flavivirga sp. MEBiC05379.</title>
        <authorList>
            <person name="Oh H.-M."/>
            <person name="Kwon K.K."/>
            <person name="Park M.J."/>
            <person name="Yang S.-H."/>
        </authorList>
    </citation>
    <scope>NUCLEOTIDE SEQUENCE [LARGE SCALE GENOMIC DNA]</scope>
    <source>
        <strain evidence="2 3">MEBiC05379</strain>
    </source>
</reference>
<evidence type="ECO:0000313" key="2">
    <source>
        <dbReference type="EMBL" id="MEF3835937.1"/>
    </source>
</evidence>
<dbReference type="Pfam" id="PF00561">
    <property type="entry name" value="Abhydrolase_1"/>
    <property type="match status" value="1"/>
</dbReference>
<dbReference type="Gene3D" id="3.40.50.1820">
    <property type="entry name" value="alpha/beta hydrolase"/>
    <property type="match status" value="1"/>
</dbReference>
<proteinExistence type="predicted"/>
<keyword evidence="3" id="KW-1185">Reference proteome</keyword>
<dbReference type="RefSeq" id="WP_303308213.1">
    <property type="nucleotide sequence ID" value="NZ_JAODOP010000004.1"/>
</dbReference>
<feature type="domain" description="AB hydrolase-1" evidence="1">
    <location>
        <begin position="60"/>
        <end position="175"/>
    </location>
</feature>
<protein>
    <submittedName>
        <fullName evidence="2">Alpha/beta hydrolase</fullName>
    </submittedName>
</protein>
<dbReference type="SUPFAM" id="SSF53474">
    <property type="entry name" value="alpha/beta-Hydrolases"/>
    <property type="match status" value="1"/>
</dbReference>
<sequence>MKTIKRIKVAIALILIPLGFISCGEDDIVTNLLKDPQQIRVELGTHKLETYSQINNTEYLVVFESGLGDGHSVWFEKNILEEIGDLSDVLLYDRAGYENSEVGPGPRDIERLSSELETVVNLFSNGRKVILVCHSIGGLIARDFAIKNPDKMASILFIDPSHESYNNPTQEIEDWGYDLFANAYGENHGAPMEYRELIEDIAYAYTLPDLPNIPVTVLTSMNVEANADNDEINNASRAIAFAAQGELGEGIADFTHVGVESSGHYVMREEPNLVIEHIKILLSK</sequence>
<gene>
    <name evidence="2" type="ORF">N1F79_22635</name>
</gene>
<dbReference type="GO" id="GO:0016787">
    <property type="term" value="F:hydrolase activity"/>
    <property type="evidence" value="ECO:0007669"/>
    <property type="project" value="UniProtKB-KW"/>
</dbReference>
<dbReference type="InterPro" id="IPR029058">
    <property type="entry name" value="AB_hydrolase_fold"/>
</dbReference>
<organism evidence="2 3">
    <name type="scientific">Flavivirga spongiicola</name>
    <dbReference type="NCBI Taxonomy" id="421621"/>
    <lineage>
        <taxon>Bacteria</taxon>
        <taxon>Pseudomonadati</taxon>
        <taxon>Bacteroidota</taxon>
        <taxon>Flavobacteriia</taxon>
        <taxon>Flavobacteriales</taxon>
        <taxon>Flavobacteriaceae</taxon>
        <taxon>Flavivirga</taxon>
    </lineage>
</organism>
<dbReference type="PROSITE" id="PS51257">
    <property type="entry name" value="PROKAR_LIPOPROTEIN"/>
    <property type="match status" value="1"/>
</dbReference>
<dbReference type="EMBL" id="JAODOP010000004">
    <property type="protein sequence ID" value="MEF3835937.1"/>
    <property type="molecule type" value="Genomic_DNA"/>
</dbReference>
<accession>A0ABU7XYX3</accession>
<comment type="caution">
    <text evidence="2">The sequence shown here is derived from an EMBL/GenBank/DDBJ whole genome shotgun (WGS) entry which is preliminary data.</text>
</comment>
<keyword evidence="2" id="KW-0378">Hydrolase</keyword>
<evidence type="ECO:0000313" key="3">
    <source>
        <dbReference type="Proteomes" id="UP001337305"/>
    </source>
</evidence>